<sequence>MFCFSFPLKILFSSCPKECRCPPEVPRCANLIMDNCGCCKICARQLNEDCSKTEPCDHIKGLECNFGGGTAKGICRAKSDGRSCEFNNRIYQNGESFHPNCKHQCTCMDGAVGCVSLCPRELTLPRFGCAKPRLVKMPGHCCEQLVCLEEGRSRFRKHSKQHRQSEDDLTSRNEPAPVRRGGPKSLPAFTFQSKDPLSSKGRTCVIQTTAWSPCSKSCGTGVSSRVTNNNSRCKLVKETRLCEVRPCNQPASLKDGQKCSHMEKARHPIHLSYAGCLSLKKFRPRYCGSCSDGRCCGPDQTQTLPVRFRCKDGDTFSKNVMMIQSCKCSLNCPRSNSKPPALYRHFSAFHTLRA</sequence>
<dbReference type="GO" id="GO:0031012">
    <property type="term" value="C:extracellular matrix"/>
    <property type="evidence" value="ECO:0007669"/>
    <property type="project" value="TreeGrafter"/>
</dbReference>
<evidence type="ECO:0000256" key="6">
    <source>
        <dbReference type="ARBA" id="ARBA00023157"/>
    </source>
</evidence>
<dbReference type="InterPro" id="IPR006207">
    <property type="entry name" value="Cys_knot_C"/>
</dbReference>
<evidence type="ECO:0000313" key="17">
    <source>
        <dbReference type="Proteomes" id="UP000472263"/>
    </source>
</evidence>
<evidence type="ECO:0000256" key="1">
    <source>
        <dbReference type="ARBA" id="ARBA00004613"/>
    </source>
</evidence>
<dbReference type="SMART" id="SM00041">
    <property type="entry name" value="CT"/>
    <property type="match status" value="1"/>
</dbReference>
<dbReference type="AlphaFoldDB" id="A0A667YF16"/>
<accession>A0A667YF16</accession>
<comment type="subcellular location">
    <subcellularLocation>
        <location evidence="1">Secreted</location>
    </subcellularLocation>
</comment>
<evidence type="ECO:0000256" key="8">
    <source>
        <dbReference type="ARBA" id="ARBA00039941"/>
    </source>
</evidence>
<dbReference type="PANTHER" id="PTHR11348:SF18">
    <property type="entry name" value="CCN FAMILY MEMBER 1"/>
    <property type="match status" value="1"/>
</dbReference>
<dbReference type="GO" id="GO:0007165">
    <property type="term" value="P:signal transduction"/>
    <property type="evidence" value="ECO:0007669"/>
    <property type="project" value="InterPro"/>
</dbReference>
<keyword evidence="3" id="KW-0964">Secreted</keyword>
<keyword evidence="17" id="KW-1185">Reference proteome</keyword>
<comment type="similarity">
    <text evidence="2">Belongs to the CCN family.</text>
</comment>
<evidence type="ECO:0000259" key="14">
    <source>
        <dbReference type="PROSITE" id="PS50184"/>
    </source>
</evidence>
<dbReference type="InterPro" id="IPR001007">
    <property type="entry name" value="VWF_dom"/>
</dbReference>
<dbReference type="Pfam" id="PF19035">
    <property type="entry name" value="TSP1_CCN"/>
    <property type="match status" value="1"/>
</dbReference>
<evidence type="ECO:0000256" key="5">
    <source>
        <dbReference type="ARBA" id="ARBA00022729"/>
    </source>
</evidence>
<dbReference type="SMART" id="SM00214">
    <property type="entry name" value="VWC"/>
    <property type="match status" value="1"/>
</dbReference>
<dbReference type="InterPro" id="IPR009030">
    <property type="entry name" value="Growth_fac_rcpt_cys_sf"/>
</dbReference>
<dbReference type="PIRSF" id="PIRSF036495">
    <property type="entry name" value="IGFBP_rP_CNN"/>
    <property type="match status" value="1"/>
</dbReference>
<dbReference type="SUPFAM" id="SSF82895">
    <property type="entry name" value="TSP-1 type 1 repeat"/>
    <property type="match status" value="1"/>
</dbReference>
<dbReference type="SUPFAM" id="SSF57603">
    <property type="entry name" value="FnI-like domain"/>
    <property type="match status" value="1"/>
</dbReference>
<dbReference type="GO" id="GO:0045597">
    <property type="term" value="P:positive regulation of cell differentiation"/>
    <property type="evidence" value="ECO:0007669"/>
    <property type="project" value="TreeGrafter"/>
</dbReference>
<reference evidence="16" key="3">
    <citation type="submission" date="2025-09" db="UniProtKB">
        <authorList>
            <consortium name="Ensembl"/>
        </authorList>
    </citation>
    <scope>IDENTIFICATION</scope>
</reference>
<gene>
    <name evidence="16" type="primary">CCN1</name>
</gene>
<dbReference type="PROSITE" id="PS01185">
    <property type="entry name" value="CTCK_1"/>
    <property type="match status" value="1"/>
</dbReference>
<dbReference type="Proteomes" id="UP000472263">
    <property type="component" value="Chromosome 17"/>
</dbReference>
<evidence type="ECO:0000259" key="15">
    <source>
        <dbReference type="PROSITE" id="PS51323"/>
    </source>
</evidence>
<dbReference type="SMART" id="SM00121">
    <property type="entry name" value="IB"/>
    <property type="match status" value="1"/>
</dbReference>
<feature type="region of interest" description="Disordered" evidence="12">
    <location>
        <begin position="158"/>
        <end position="192"/>
    </location>
</feature>
<proteinExistence type="inferred from homology"/>
<keyword evidence="7" id="KW-0340">Growth factor binding</keyword>
<protein>
    <recommendedName>
        <fullName evidence="8">CCN family member 1</fullName>
    </recommendedName>
    <alternativeName>
        <fullName evidence="10">Cellular communication network factor 1</fullName>
    </alternativeName>
    <alternativeName>
        <fullName evidence="9">Protein CYR61</fullName>
    </alternativeName>
</protein>
<keyword evidence="4" id="KW-0597">Phosphoprotein</keyword>
<dbReference type="GO" id="GO:0051240">
    <property type="term" value="P:positive regulation of multicellular organismal process"/>
    <property type="evidence" value="ECO:0007669"/>
    <property type="project" value="UniProtKB-ARBA"/>
</dbReference>
<dbReference type="Gene3D" id="2.10.70.10">
    <property type="entry name" value="Complement Module, domain 1"/>
    <property type="match status" value="1"/>
</dbReference>
<evidence type="ECO:0000256" key="12">
    <source>
        <dbReference type="SAM" id="MobiDB-lite"/>
    </source>
</evidence>
<dbReference type="GeneTree" id="ENSGT00940000155151"/>
<name>A0A667YF16_9TELE</name>
<dbReference type="GO" id="GO:0005615">
    <property type="term" value="C:extracellular space"/>
    <property type="evidence" value="ECO:0007669"/>
    <property type="project" value="TreeGrafter"/>
</dbReference>
<evidence type="ECO:0000256" key="3">
    <source>
        <dbReference type="ARBA" id="ARBA00022525"/>
    </source>
</evidence>
<dbReference type="PROSITE" id="PS50092">
    <property type="entry name" value="TSP1"/>
    <property type="match status" value="1"/>
</dbReference>
<dbReference type="InterPro" id="IPR036383">
    <property type="entry name" value="TSP1_rpt_sf"/>
</dbReference>
<dbReference type="Gene3D" id="2.20.100.10">
    <property type="entry name" value="Thrombospondin type-1 (TSP1) repeat"/>
    <property type="match status" value="1"/>
</dbReference>
<evidence type="ECO:0000313" key="16">
    <source>
        <dbReference type="Ensembl" id="ENSMMDP00005025068.1"/>
    </source>
</evidence>
<dbReference type="GO" id="GO:0008201">
    <property type="term" value="F:heparin binding"/>
    <property type="evidence" value="ECO:0007669"/>
    <property type="project" value="TreeGrafter"/>
</dbReference>
<feature type="domain" description="VWFC" evidence="14">
    <location>
        <begin position="82"/>
        <end position="148"/>
    </location>
</feature>
<evidence type="ECO:0000259" key="13">
    <source>
        <dbReference type="PROSITE" id="PS01225"/>
    </source>
</evidence>
<dbReference type="FunFam" id="2.10.70.10:FF:000015">
    <property type="entry name" value="CYR61 isoform 1"/>
    <property type="match status" value="1"/>
</dbReference>
<evidence type="ECO:0000256" key="10">
    <source>
        <dbReference type="ARBA" id="ARBA00042351"/>
    </source>
</evidence>
<feature type="domain" description="CTCK" evidence="13">
    <location>
        <begin position="259"/>
        <end position="333"/>
    </location>
</feature>
<dbReference type="PROSITE" id="PS51323">
    <property type="entry name" value="IGFBP_N_2"/>
    <property type="match status" value="1"/>
</dbReference>
<dbReference type="Pfam" id="PF00219">
    <property type="entry name" value="IGFBP"/>
    <property type="match status" value="1"/>
</dbReference>
<dbReference type="GO" id="GO:0019838">
    <property type="term" value="F:growth factor binding"/>
    <property type="evidence" value="ECO:0007669"/>
    <property type="project" value="UniProtKB-KW"/>
</dbReference>
<dbReference type="Pfam" id="PF00093">
    <property type="entry name" value="VWC"/>
    <property type="match status" value="1"/>
</dbReference>
<comment type="caution">
    <text evidence="11">Lacks conserved residue(s) required for the propagation of feature annotation.</text>
</comment>
<dbReference type="InterPro" id="IPR000867">
    <property type="entry name" value="IGFBP-like"/>
</dbReference>
<evidence type="ECO:0000256" key="11">
    <source>
        <dbReference type="PROSITE-ProRule" id="PRU00039"/>
    </source>
</evidence>
<dbReference type="InterPro" id="IPR050941">
    <property type="entry name" value="CCN"/>
</dbReference>
<evidence type="ECO:0000256" key="4">
    <source>
        <dbReference type="ARBA" id="ARBA00022553"/>
    </source>
</evidence>
<dbReference type="PANTHER" id="PTHR11348">
    <property type="entry name" value="CONNECTIVE TISSUE GROWTH FACTOR-RELATED"/>
    <property type="match status" value="1"/>
</dbReference>
<dbReference type="Pfam" id="PF00007">
    <property type="entry name" value="Cys_knot"/>
    <property type="match status" value="1"/>
</dbReference>
<dbReference type="SUPFAM" id="SSF57184">
    <property type="entry name" value="Growth factor receptor domain"/>
    <property type="match status" value="1"/>
</dbReference>
<dbReference type="InterPro" id="IPR006208">
    <property type="entry name" value="Glyco_hormone_CN"/>
</dbReference>
<dbReference type="GO" id="GO:0030335">
    <property type="term" value="P:positive regulation of cell migration"/>
    <property type="evidence" value="ECO:0007669"/>
    <property type="project" value="TreeGrafter"/>
</dbReference>
<feature type="domain" description="IGFBP N-terminal" evidence="15">
    <location>
        <begin position="11"/>
        <end position="78"/>
    </location>
</feature>
<dbReference type="PROSITE" id="PS01225">
    <property type="entry name" value="CTCK_2"/>
    <property type="match status" value="1"/>
</dbReference>
<dbReference type="InterPro" id="IPR000884">
    <property type="entry name" value="TSP1_rpt"/>
</dbReference>
<reference evidence="16" key="1">
    <citation type="submission" date="2019-06" db="EMBL/GenBank/DDBJ databases">
        <authorList>
            <consortium name="Wellcome Sanger Institute Data Sharing"/>
        </authorList>
    </citation>
    <scope>NUCLEOTIDE SEQUENCE [LARGE SCALE GENOMIC DNA]</scope>
</reference>
<evidence type="ECO:0000256" key="2">
    <source>
        <dbReference type="ARBA" id="ARBA00008125"/>
    </source>
</evidence>
<keyword evidence="5" id="KW-0732">Signal</keyword>
<dbReference type="GO" id="GO:0007155">
    <property type="term" value="P:cell adhesion"/>
    <property type="evidence" value="ECO:0007669"/>
    <property type="project" value="TreeGrafter"/>
</dbReference>
<evidence type="ECO:0000256" key="7">
    <source>
        <dbReference type="ARBA" id="ARBA00023183"/>
    </source>
</evidence>
<dbReference type="Ensembl" id="ENSMMDT00005025598.1">
    <property type="protein sequence ID" value="ENSMMDP00005025068.1"/>
    <property type="gene ID" value="ENSMMDG00005011996.1"/>
</dbReference>
<dbReference type="PROSITE" id="PS50184">
    <property type="entry name" value="VWFC_2"/>
    <property type="match status" value="1"/>
</dbReference>
<dbReference type="InParanoid" id="A0A667YF16"/>
<dbReference type="PROSITE" id="PS01208">
    <property type="entry name" value="VWFC_1"/>
    <property type="match status" value="1"/>
</dbReference>
<keyword evidence="6" id="KW-1015">Disulfide bond</keyword>
<reference evidence="16" key="2">
    <citation type="submission" date="2025-08" db="UniProtKB">
        <authorList>
            <consortium name="Ensembl"/>
        </authorList>
    </citation>
    <scope>IDENTIFICATION</scope>
</reference>
<dbReference type="SMART" id="SM00209">
    <property type="entry name" value="TSP1"/>
    <property type="match status" value="1"/>
</dbReference>
<organism evidence="16 17">
    <name type="scientific">Myripristis murdjan</name>
    <name type="common">pinecone soldierfish</name>
    <dbReference type="NCBI Taxonomy" id="586833"/>
    <lineage>
        <taxon>Eukaryota</taxon>
        <taxon>Metazoa</taxon>
        <taxon>Chordata</taxon>
        <taxon>Craniata</taxon>
        <taxon>Vertebrata</taxon>
        <taxon>Euteleostomi</taxon>
        <taxon>Actinopterygii</taxon>
        <taxon>Neopterygii</taxon>
        <taxon>Teleostei</taxon>
        <taxon>Neoteleostei</taxon>
        <taxon>Acanthomorphata</taxon>
        <taxon>Holocentriformes</taxon>
        <taxon>Holocentridae</taxon>
        <taxon>Myripristis</taxon>
    </lineage>
</organism>
<dbReference type="InterPro" id="IPR043973">
    <property type="entry name" value="TSP1_CCN"/>
</dbReference>
<dbReference type="InterPro" id="IPR012395">
    <property type="entry name" value="IGFBP_CNN"/>
</dbReference>
<dbReference type="GO" id="GO:0005178">
    <property type="term" value="F:integrin binding"/>
    <property type="evidence" value="ECO:0007669"/>
    <property type="project" value="TreeGrafter"/>
</dbReference>
<evidence type="ECO:0000256" key="9">
    <source>
        <dbReference type="ARBA" id="ARBA00042204"/>
    </source>
</evidence>